<reference evidence="1 2" key="1">
    <citation type="journal article" date="2020" name="Nature">
        <title>Six reference-quality genomes reveal evolution of bat adaptations.</title>
        <authorList>
            <person name="Jebb D."/>
            <person name="Huang Z."/>
            <person name="Pippel M."/>
            <person name="Hughes G.M."/>
            <person name="Lavrichenko K."/>
            <person name="Devanna P."/>
            <person name="Winkler S."/>
            <person name="Jermiin L.S."/>
            <person name="Skirmuntt E.C."/>
            <person name="Katzourakis A."/>
            <person name="Burkitt-Gray L."/>
            <person name="Ray D.A."/>
            <person name="Sullivan K.A.M."/>
            <person name="Roscito J.G."/>
            <person name="Kirilenko B.M."/>
            <person name="Davalos L.M."/>
            <person name="Corthals A.P."/>
            <person name="Power M.L."/>
            <person name="Jones G."/>
            <person name="Ransome R.D."/>
            <person name="Dechmann D.K.N."/>
            <person name="Locatelli A.G."/>
            <person name="Puechmaille S.J."/>
            <person name="Fedrigo O."/>
            <person name="Jarvis E.D."/>
            <person name="Hiller M."/>
            <person name="Vernes S.C."/>
            <person name="Myers E.W."/>
            <person name="Teeling E.C."/>
        </authorList>
    </citation>
    <scope>NUCLEOTIDE SEQUENCE [LARGE SCALE GENOMIC DNA]</scope>
    <source>
        <strain evidence="1">MMolMol1</strain>
        <tissue evidence="1">Muscle</tissue>
    </source>
</reference>
<proteinExistence type="predicted"/>
<organism evidence="1 2">
    <name type="scientific">Molossus molossus</name>
    <name type="common">Pallas' mastiff bat</name>
    <name type="synonym">Vespertilio molossus</name>
    <dbReference type="NCBI Taxonomy" id="27622"/>
    <lineage>
        <taxon>Eukaryota</taxon>
        <taxon>Metazoa</taxon>
        <taxon>Chordata</taxon>
        <taxon>Craniata</taxon>
        <taxon>Vertebrata</taxon>
        <taxon>Euteleostomi</taxon>
        <taxon>Mammalia</taxon>
        <taxon>Eutheria</taxon>
        <taxon>Laurasiatheria</taxon>
        <taxon>Chiroptera</taxon>
        <taxon>Yangochiroptera</taxon>
        <taxon>Molossidae</taxon>
        <taxon>Molossus</taxon>
    </lineage>
</organism>
<dbReference type="Proteomes" id="UP000550707">
    <property type="component" value="Unassembled WGS sequence"/>
</dbReference>
<keyword evidence="2" id="KW-1185">Reference proteome</keyword>
<evidence type="ECO:0000313" key="1">
    <source>
        <dbReference type="EMBL" id="KAF6489973.1"/>
    </source>
</evidence>
<gene>
    <name evidence="1" type="ORF">HJG59_010356</name>
</gene>
<name>A0A7J8IZC3_MOLMO</name>
<comment type="caution">
    <text evidence="1">The sequence shown here is derived from an EMBL/GenBank/DDBJ whole genome shotgun (WGS) entry which is preliminary data.</text>
</comment>
<evidence type="ECO:0000313" key="2">
    <source>
        <dbReference type="Proteomes" id="UP000550707"/>
    </source>
</evidence>
<sequence>MPEIPAPQVPGDTLWPSIPTQEQAWAIPTQKQVWSSSNLSSSSLIMTPHLSSSSPIKAHLALLPSYALPHLLKATSSLVLQFPSGQVCASLHTSYTHSLSTDEHNRDLLPLAIGHLLQTEHLRYEKLTQTQSCPWLGMGQSLLTPCQDPSTEVAAS</sequence>
<dbReference type="EMBL" id="JACASF010000003">
    <property type="protein sequence ID" value="KAF6489973.1"/>
    <property type="molecule type" value="Genomic_DNA"/>
</dbReference>
<protein>
    <submittedName>
        <fullName evidence="1">Uncharacterized protein</fullName>
    </submittedName>
</protein>
<accession>A0A7J8IZC3</accession>
<dbReference type="AlphaFoldDB" id="A0A7J8IZC3"/>
<dbReference type="InParanoid" id="A0A7J8IZC3"/>